<keyword evidence="1" id="KW-0812">Transmembrane</keyword>
<protein>
    <submittedName>
        <fullName evidence="2">Uncharacterized protein</fullName>
    </submittedName>
</protein>
<feature type="transmembrane region" description="Helical" evidence="1">
    <location>
        <begin position="181"/>
        <end position="209"/>
    </location>
</feature>
<feature type="transmembrane region" description="Helical" evidence="1">
    <location>
        <begin position="361"/>
        <end position="381"/>
    </location>
</feature>
<feature type="transmembrane region" description="Helical" evidence="1">
    <location>
        <begin position="14"/>
        <end position="36"/>
    </location>
</feature>
<dbReference type="AlphaFoldDB" id="A0A316B530"/>
<dbReference type="EMBL" id="QGDT01000006">
    <property type="protein sequence ID" value="PWJ57737.1"/>
    <property type="molecule type" value="Genomic_DNA"/>
</dbReference>
<evidence type="ECO:0000313" key="2">
    <source>
        <dbReference type="EMBL" id="PWJ57737.1"/>
    </source>
</evidence>
<feature type="transmembrane region" description="Helical" evidence="1">
    <location>
        <begin position="276"/>
        <end position="295"/>
    </location>
</feature>
<sequence length="453" mass="52202">MLSNLPRSGQVAKIGIYLLGCLPVVVFLIVLTGSALNLPTYDDYDTTLAFIKQFYFDQWTAGQSTFTYLIQQHNEHRILLSRLATLLYYHLFGHINFAHLVYLQNGLLFLVFFYIVHIGRRTLPGNPWIIPIVSGTLFSMVGWHSNLYFSGGIQHFASFIFAFITLYFLDQIDHQPRRNLAMALLFGFLASFSFGNGLIVMPVGVFLLWLKNKRGFALLWLMMTVLLILLYLYQLNFGQNERGEFNLLSFFKFLFAYLGIGLYTSPPTLLWSQFNIAFQLLLGPCILAMWLYLLWNGYARRRPLLYSLLTFYILAAVLLALSRSSYKIAGAITPRYSFFAKCIWLWALIIAGDAFQLPRRFYQWCTATVGVVWALSAIFIYPQIRPAQIALVEQVSAWEAGKVDYIMPHLPLRRFGDMLLWADRHGVYALPSTQQLEEIKQQLNTTHTPIDHR</sequence>
<feature type="transmembrane region" description="Helical" evidence="1">
    <location>
        <begin position="97"/>
        <end position="116"/>
    </location>
</feature>
<feature type="transmembrane region" description="Helical" evidence="1">
    <location>
        <begin position="152"/>
        <end position="169"/>
    </location>
</feature>
<evidence type="ECO:0000313" key="3">
    <source>
        <dbReference type="Proteomes" id="UP000245880"/>
    </source>
</evidence>
<comment type="caution">
    <text evidence="2">The sequence shown here is derived from an EMBL/GenBank/DDBJ whole genome shotgun (WGS) entry which is preliminary data.</text>
</comment>
<feature type="transmembrane region" description="Helical" evidence="1">
    <location>
        <begin position="215"/>
        <end position="233"/>
    </location>
</feature>
<dbReference type="OrthoDB" id="951280at2"/>
<feature type="transmembrane region" description="Helical" evidence="1">
    <location>
        <begin position="245"/>
        <end position="264"/>
    </location>
</feature>
<organism evidence="2 3">
    <name type="scientific">Dyadobacter jejuensis</name>
    <dbReference type="NCBI Taxonomy" id="1082580"/>
    <lineage>
        <taxon>Bacteria</taxon>
        <taxon>Pseudomonadati</taxon>
        <taxon>Bacteroidota</taxon>
        <taxon>Cytophagia</taxon>
        <taxon>Cytophagales</taxon>
        <taxon>Spirosomataceae</taxon>
        <taxon>Dyadobacter</taxon>
    </lineage>
</organism>
<evidence type="ECO:0000256" key="1">
    <source>
        <dbReference type="SAM" id="Phobius"/>
    </source>
</evidence>
<dbReference type="RefSeq" id="WP_109674885.1">
    <property type="nucleotide sequence ID" value="NZ_QGDT01000006.1"/>
</dbReference>
<feature type="transmembrane region" description="Helical" evidence="1">
    <location>
        <begin position="328"/>
        <end position="349"/>
    </location>
</feature>
<gene>
    <name evidence="2" type="ORF">CLV98_106209</name>
</gene>
<keyword evidence="1" id="KW-0472">Membrane</keyword>
<proteinExistence type="predicted"/>
<feature type="transmembrane region" description="Helical" evidence="1">
    <location>
        <begin position="304"/>
        <end position="322"/>
    </location>
</feature>
<keyword evidence="1" id="KW-1133">Transmembrane helix</keyword>
<reference evidence="2 3" key="1">
    <citation type="submission" date="2018-03" db="EMBL/GenBank/DDBJ databases">
        <title>Genomic Encyclopedia of Archaeal and Bacterial Type Strains, Phase II (KMG-II): from individual species to whole genera.</title>
        <authorList>
            <person name="Goeker M."/>
        </authorList>
    </citation>
    <scope>NUCLEOTIDE SEQUENCE [LARGE SCALE GENOMIC DNA]</scope>
    <source>
        <strain evidence="2 3">DSM 100346</strain>
    </source>
</reference>
<dbReference type="Proteomes" id="UP000245880">
    <property type="component" value="Unassembled WGS sequence"/>
</dbReference>
<name>A0A316B530_9BACT</name>
<accession>A0A316B530</accession>
<feature type="transmembrane region" description="Helical" evidence="1">
    <location>
        <begin position="128"/>
        <end position="146"/>
    </location>
</feature>
<keyword evidence="3" id="KW-1185">Reference proteome</keyword>